<dbReference type="AlphaFoldDB" id="K5UJJ1"/>
<keyword evidence="2" id="KW-1185">Reference proteome</keyword>
<dbReference type="EMBL" id="JH930480">
    <property type="protein sequence ID" value="EKM49731.1"/>
    <property type="molecule type" value="Genomic_DNA"/>
</dbReference>
<sequence length="271" mass="31170">MDAALPEEILREILSHNIQISHVKFHRFYYGNWGYPMSPPISRCSNLLLVSKRWLRIGTPLLYECVRLSNSEHTTTVANLLRTHPHVGLAVRCLRLEGGLGKDLVHIAKLTPKLHGIYISFSIKSVDSITGLKKAFPLFRPASLYIQEESHMENKKVAEARTLVRTHIKDVWTSLRSLSLSDWCKDSMDQQLADVLAESSIEEFGCLASEAKFWIRWGLMRRILENPRLQRIVCRGIDEESTTRETLQKEGFPDAIIRMFTFVRHMAEDVL</sequence>
<reference evidence="1 2" key="1">
    <citation type="journal article" date="2012" name="BMC Genomics">
        <title>Comparative genomics of the white-rot fungi, Phanerochaete carnosa and P. chrysosporium, to elucidate the genetic basis of the distinct wood types they colonize.</title>
        <authorList>
            <person name="Suzuki H."/>
            <person name="MacDonald J."/>
            <person name="Syed K."/>
            <person name="Salamov A."/>
            <person name="Hori C."/>
            <person name="Aerts A."/>
            <person name="Henrissat B."/>
            <person name="Wiebenga A."/>
            <person name="vanKuyk P.A."/>
            <person name="Barry K."/>
            <person name="Lindquist E."/>
            <person name="LaButti K."/>
            <person name="Lapidus A."/>
            <person name="Lucas S."/>
            <person name="Coutinho P."/>
            <person name="Gong Y."/>
            <person name="Samejima M."/>
            <person name="Mahadevan R."/>
            <person name="Abou-Zaid M."/>
            <person name="de Vries R.P."/>
            <person name="Igarashi K."/>
            <person name="Yadav J.S."/>
            <person name="Grigoriev I.V."/>
            <person name="Master E.R."/>
        </authorList>
    </citation>
    <scope>NUCLEOTIDE SEQUENCE [LARGE SCALE GENOMIC DNA]</scope>
    <source>
        <strain evidence="1 2">HHB-10118-sp</strain>
    </source>
</reference>
<dbReference type="RefSeq" id="XP_007401785.1">
    <property type="nucleotide sequence ID" value="XM_007401723.1"/>
</dbReference>
<dbReference type="Proteomes" id="UP000008370">
    <property type="component" value="Unassembled WGS sequence"/>
</dbReference>
<protein>
    <recommendedName>
        <fullName evidence="3">F-box domain-containing protein</fullName>
    </recommendedName>
</protein>
<evidence type="ECO:0000313" key="2">
    <source>
        <dbReference type="Proteomes" id="UP000008370"/>
    </source>
</evidence>
<evidence type="ECO:0000313" key="1">
    <source>
        <dbReference type="EMBL" id="EKM49731.1"/>
    </source>
</evidence>
<dbReference type="HOGENOM" id="CLU_078307_0_0_1"/>
<organism evidence="1 2">
    <name type="scientific">Phanerochaete carnosa (strain HHB-10118-sp)</name>
    <name type="common">White-rot fungus</name>
    <name type="synonym">Peniophora carnosa</name>
    <dbReference type="NCBI Taxonomy" id="650164"/>
    <lineage>
        <taxon>Eukaryota</taxon>
        <taxon>Fungi</taxon>
        <taxon>Dikarya</taxon>
        <taxon>Basidiomycota</taxon>
        <taxon>Agaricomycotina</taxon>
        <taxon>Agaricomycetes</taxon>
        <taxon>Polyporales</taxon>
        <taxon>Phanerochaetaceae</taxon>
        <taxon>Phanerochaete</taxon>
    </lineage>
</organism>
<dbReference type="OrthoDB" id="2908272at2759"/>
<dbReference type="GeneID" id="18913484"/>
<dbReference type="InParanoid" id="K5UJJ1"/>
<accession>K5UJJ1</accession>
<evidence type="ECO:0008006" key="3">
    <source>
        <dbReference type="Google" id="ProtNLM"/>
    </source>
</evidence>
<proteinExistence type="predicted"/>
<gene>
    <name evidence="1" type="ORF">PHACADRAFT_214253</name>
</gene>
<dbReference type="KEGG" id="pco:PHACADRAFT_214253"/>
<name>K5UJJ1_PHACS</name>